<dbReference type="EMBL" id="BJMM01000012">
    <property type="protein sequence ID" value="GEB50412.1"/>
    <property type="molecule type" value="Genomic_DNA"/>
</dbReference>
<comment type="caution">
    <text evidence="1">The sequence shown here is derived from an EMBL/GenBank/DDBJ whole genome shotgun (WGS) entry which is preliminary data.</text>
</comment>
<sequence>MRPVEYARMQVRTAGDGWPEAVIYAPEGTLRSRMPGDASWGELAREAMAFARTHRWRPEETSLYWYVASDNGEMTRNLERDRDES</sequence>
<evidence type="ECO:0000313" key="2">
    <source>
        <dbReference type="Proteomes" id="UP000319210"/>
    </source>
</evidence>
<accession>A0A4Y3QZ02</accession>
<evidence type="ECO:0000313" key="1">
    <source>
        <dbReference type="EMBL" id="GEB50412.1"/>
    </source>
</evidence>
<dbReference type="AlphaFoldDB" id="A0A4Y3QZ02"/>
<reference evidence="1 2" key="1">
    <citation type="submission" date="2019-06" db="EMBL/GenBank/DDBJ databases">
        <title>Whole genome shotgun sequence of Streptomyces cacaoi subsp. cacaoi NBRC 12748.</title>
        <authorList>
            <person name="Hosoyama A."/>
            <person name="Uohara A."/>
            <person name="Ohji S."/>
            <person name="Ichikawa N."/>
        </authorList>
    </citation>
    <scope>NUCLEOTIDE SEQUENCE [LARGE SCALE GENOMIC DNA]</scope>
    <source>
        <strain evidence="1 2">NBRC 12748</strain>
    </source>
</reference>
<name>A0A4Y3QZ02_STRCI</name>
<organism evidence="1 2">
    <name type="scientific">Streptomyces cacaoi</name>
    <dbReference type="NCBI Taxonomy" id="1898"/>
    <lineage>
        <taxon>Bacteria</taxon>
        <taxon>Bacillati</taxon>
        <taxon>Actinomycetota</taxon>
        <taxon>Actinomycetes</taxon>
        <taxon>Kitasatosporales</taxon>
        <taxon>Streptomycetaceae</taxon>
        <taxon>Streptomyces</taxon>
    </lineage>
</organism>
<protein>
    <submittedName>
        <fullName evidence="1">Uncharacterized protein</fullName>
    </submittedName>
</protein>
<keyword evidence="2" id="KW-1185">Reference proteome</keyword>
<dbReference type="Proteomes" id="UP000319210">
    <property type="component" value="Unassembled WGS sequence"/>
</dbReference>
<proteinExistence type="predicted"/>
<gene>
    <name evidence="1" type="ORF">SCA03_29630</name>
</gene>